<evidence type="ECO:0000313" key="3">
    <source>
        <dbReference type="Proteomes" id="UP001333110"/>
    </source>
</evidence>
<gene>
    <name evidence="2" type="ORF">QYF61_020329</name>
</gene>
<name>A0AAN7PJA5_MYCAM</name>
<dbReference type="EMBL" id="JAUNZN010000001">
    <property type="protein sequence ID" value="KAK4831952.1"/>
    <property type="molecule type" value="Genomic_DNA"/>
</dbReference>
<reference evidence="2 3" key="1">
    <citation type="journal article" date="2023" name="J. Hered.">
        <title>Chromosome-level genome of the wood stork (Mycteria americana) provides insight into avian chromosome evolution.</title>
        <authorList>
            <person name="Flamio R. Jr."/>
            <person name="Ramstad K.M."/>
        </authorList>
    </citation>
    <scope>NUCLEOTIDE SEQUENCE [LARGE SCALE GENOMIC DNA]</scope>
    <source>
        <strain evidence="2">JAX WOST 10</strain>
    </source>
</reference>
<protein>
    <submittedName>
        <fullName evidence="2">Uncharacterized protein</fullName>
    </submittedName>
</protein>
<keyword evidence="3" id="KW-1185">Reference proteome</keyword>
<dbReference type="AlphaFoldDB" id="A0AAN7PJA5"/>
<proteinExistence type="predicted"/>
<feature type="compositionally biased region" description="Basic and acidic residues" evidence="1">
    <location>
        <begin position="76"/>
        <end position="91"/>
    </location>
</feature>
<feature type="region of interest" description="Disordered" evidence="1">
    <location>
        <begin position="74"/>
        <end position="94"/>
    </location>
</feature>
<evidence type="ECO:0000313" key="2">
    <source>
        <dbReference type="EMBL" id="KAK4831952.1"/>
    </source>
</evidence>
<feature type="region of interest" description="Disordered" evidence="1">
    <location>
        <begin position="1"/>
        <end position="24"/>
    </location>
</feature>
<sequence>MSAAPAAPGNGLSDQENPNILNPFASHGGASLKLNWILGCICRGITSRERGDHPALLSACQATPGVLCPVLVPTSQERRGQTGEGPKEMGKGLENLSYVERLKESGLFSLEK</sequence>
<accession>A0AAN7PJA5</accession>
<evidence type="ECO:0000256" key="1">
    <source>
        <dbReference type="SAM" id="MobiDB-lite"/>
    </source>
</evidence>
<dbReference type="Proteomes" id="UP001333110">
    <property type="component" value="Unassembled WGS sequence"/>
</dbReference>
<organism evidence="2 3">
    <name type="scientific">Mycteria americana</name>
    <name type="common">Wood stork</name>
    <dbReference type="NCBI Taxonomy" id="33587"/>
    <lineage>
        <taxon>Eukaryota</taxon>
        <taxon>Metazoa</taxon>
        <taxon>Chordata</taxon>
        <taxon>Craniata</taxon>
        <taxon>Vertebrata</taxon>
        <taxon>Euteleostomi</taxon>
        <taxon>Archelosauria</taxon>
        <taxon>Archosauria</taxon>
        <taxon>Dinosauria</taxon>
        <taxon>Saurischia</taxon>
        <taxon>Theropoda</taxon>
        <taxon>Coelurosauria</taxon>
        <taxon>Aves</taxon>
        <taxon>Neognathae</taxon>
        <taxon>Neoaves</taxon>
        <taxon>Aequornithes</taxon>
        <taxon>Ciconiiformes</taxon>
        <taxon>Ciconiidae</taxon>
        <taxon>Mycteria</taxon>
    </lineage>
</organism>
<comment type="caution">
    <text evidence="2">The sequence shown here is derived from an EMBL/GenBank/DDBJ whole genome shotgun (WGS) entry which is preliminary data.</text>
</comment>